<dbReference type="EMBL" id="PHKV01000001">
    <property type="protein sequence ID" value="PKV13891.1"/>
    <property type="molecule type" value="Genomic_DNA"/>
</dbReference>
<evidence type="ECO:0000313" key="4">
    <source>
        <dbReference type="Proteomes" id="UP000233720"/>
    </source>
</evidence>
<evidence type="ECO:0000313" key="5">
    <source>
        <dbReference type="Proteomes" id="UP000233748"/>
    </source>
</evidence>
<evidence type="ECO:0000313" key="3">
    <source>
        <dbReference type="EMBL" id="PKV18170.1"/>
    </source>
</evidence>
<keyword evidence="5" id="KW-1185">Reference proteome</keyword>
<dbReference type="EMBL" id="PHKW01000001">
    <property type="protein sequence ID" value="PKV18170.1"/>
    <property type="molecule type" value="Genomic_DNA"/>
</dbReference>
<protein>
    <submittedName>
        <fullName evidence="2">Uncharacterized protein</fullName>
    </submittedName>
</protein>
<feature type="signal peptide" evidence="1">
    <location>
        <begin position="1"/>
        <end position="19"/>
    </location>
</feature>
<organism evidence="2 4">
    <name type="scientific">Xanthomonas prunicola</name>
    <dbReference type="NCBI Taxonomy" id="2053930"/>
    <lineage>
        <taxon>Bacteria</taxon>
        <taxon>Pseudomonadati</taxon>
        <taxon>Pseudomonadota</taxon>
        <taxon>Gammaproteobacteria</taxon>
        <taxon>Lysobacterales</taxon>
        <taxon>Lysobacteraceae</taxon>
        <taxon>Xanthomonas</taxon>
    </lineage>
</organism>
<dbReference type="AlphaFoldDB" id="A0A2N3RN44"/>
<feature type="chain" id="PRO_5014710394" evidence="1">
    <location>
        <begin position="20"/>
        <end position="60"/>
    </location>
</feature>
<reference evidence="4 5" key="1">
    <citation type="submission" date="2017-11" db="EMBL/GenBank/DDBJ databases">
        <title>Xanthomonas prunicola sp. nov., a novel pathogen that affects nectarine (Prunus persica var. nectarine) trees.</title>
        <authorList>
            <person name="Lopez M."/>
            <person name="Lopez-Soriano P."/>
            <person name="Garita-Cambronero J."/>
            <person name="Beltran C."/>
            <person name="Taghouti G."/>
            <person name="Portier P."/>
            <person name="Cubero J."/>
            <person name="Fischer-Le Saux M."/>
            <person name="Marco-Noales E."/>
        </authorList>
    </citation>
    <scope>NUCLEOTIDE SEQUENCE [LARGE SCALE GENOMIC DNA]</scope>
    <source>
        <strain evidence="2 4">CFBP8353</strain>
        <strain evidence="3 5">CFBP8354</strain>
    </source>
</reference>
<proteinExistence type="predicted"/>
<keyword evidence="1" id="KW-0732">Signal</keyword>
<evidence type="ECO:0000313" key="2">
    <source>
        <dbReference type="EMBL" id="PKV13891.1"/>
    </source>
</evidence>
<evidence type="ECO:0000256" key="1">
    <source>
        <dbReference type="SAM" id="SignalP"/>
    </source>
</evidence>
<accession>A0A2N3RN44</accession>
<gene>
    <name evidence="2" type="ORF">XpruCFBP8353_01895</name>
    <name evidence="3" type="ORF">XpruCFBP8354_01895</name>
</gene>
<sequence>MRCAPATCALAFAVTQRIAALRLAGAHIFGNAQYRHARGECVRPNPFMTAALRDGRLLEF</sequence>
<dbReference type="Proteomes" id="UP000233748">
    <property type="component" value="Unassembled WGS sequence"/>
</dbReference>
<comment type="caution">
    <text evidence="2">The sequence shown here is derived from an EMBL/GenBank/DDBJ whole genome shotgun (WGS) entry which is preliminary data.</text>
</comment>
<name>A0A2N3RN44_9XANT</name>
<dbReference type="Proteomes" id="UP000233720">
    <property type="component" value="Unassembled WGS sequence"/>
</dbReference>